<dbReference type="GO" id="GO:0003727">
    <property type="term" value="F:single-stranded RNA binding"/>
    <property type="evidence" value="ECO:0000318"/>
    <property type="project" value="GO_Central"/>
</dbReference>
<evidence type="ECO:0000256" key="1">
    <source>
        <dbReference type="ARBA" id="ARBA00061640"/>
    </source>
</evidence>
<dbReference type="AlphaFoldDB" id="A0A9L0S928"/>
<dbReference type="InterPro" id="IPR004244">
    <property type="entry name" value="Transposase_22"/>
</dbReference>
<evidence type="ECO:0000313" key="4">
    <source>
        <dbReference type="Ensembl" id="ENSECAP00000070653.1"/>
    </source>
</evidence>
<dbReference type="Proteomes" id="UP000002281">
    <property type="component" value="Chromosome 1"/>
</dbReference>
<evidence type="ECO:0000259" key="3">
    <source>
        <dbReference type="Pfam" id="PF17490"/>
    </source>
</evidence>
<proteinExistence type="inferred from homology"/>
<dbReference type="InterPro" id="IPR043636">
    <property type="entry name" value="L1_RRM_dom"/>
</dbReference>
<dbReference type="GeneTree" id="ENSGT01150000286982"/>
<dbReference type="Gene3D" id="3.30.250.20">
    <property type="entry name" value="L1 transposable element, C-terminal domain"/>
    <property type="match status" value="1"/>
</dbReference>
<organism evidence="4 5">
    <name type="scientific">Equus caballus</name>
    <name type="common">Horse</name>
    <dbReference type="NCBI Taxonomy" id="9796"/>
    <lineage>
        <taxon>Eukaryota</taxon>
        <taxon>Metazoa</taxon>
        <taxon>Chordata</taxon>
        <taxon>Craniata</taxon>
        <taxon>Vertebrata</taxon>
        <taxon>Euteleostomi</taxon>
        <taxon>Mammalia</taxon>
        <taxon>Eutheria</taxon>
        <taxon>Laurasiatheria</taxon>
        <taxon>Perissodactyla</taxon>
        <taxon>Equidae</taxon>
        <taxon>Equus</taxon>
    </lineage>
</organism>
<evidence type="ECO:0000259" key="2">
    <source>
        <dbReference type="Pfam" id="PF02994"/>
    </source>
</evidence>
<dbReference type="PANTHER" id="PTHR11505">
    <property type="entry name" value="L1 TRANSPOSABLE ELEMENT-RELATED"/>
    <property type="match status" value="1"/>
</dbReference>
<dbReference type="FunFam" id="3.30.70.1820:FF:000002">
    <property type="entry name" value="LINE-1 retrotransposable element ORF1 protein"/>
    <property type="match status" value="1"/>
</dbReference>
<comment type="similarity">
    <text evidence="1">Belongs to the transposase 22 family.</text>
</comment>
<reference evidence="4" key="2">
    <citation type="submission" date="2025-08" db="UniProtKB">
        <authorList>
            <consortium name="Ensembl"/>
        </authorList>
    </citation>
    <scope>IDENTIFICATION</scope>
    <source>
        <strain evidence="4">Thoroughbred</strain>
    </source>
</reference>
<feature type="domain" description="L1 transposable element dsRBD-like" evidence="3">
    <location>
        <begin position="78"/>
        <end position="126"/>
    </location>
</feature>
<protein>
    <recommendedName>
        <fullName evidence="6">L1 transposable element RRM domain-containing protein</fullName>
    </recommendedName>
</protein>
<reference evidence="4 5" key="1">
    <citation type="journal article" date="2009" name="Science">
        <title>Genome sequence, comparative analysis, and population genetics of the domestic horse.</title>
        <authorList>
            <consortium name="Broad Institute Genome Sequencing Platform"/>
            <consortium name="Broad Institute Whole Genome Assembly Team"/>
            <person name="Wade C.M."/>
            <person name="Giulotto E."/>
            <person name="Sigurdsson S."/>
            <person name="Zoli M."/>
            <person name="Gnerre S."/>
            <person name="Imsland F."/>
            <person name="Lear T.L."/>
            <person name="Adelson D.L."/>
            <person name="Bailey E."/>
            <person name="Bellone R.R."/>
            <person name="Bloecker H."/>
            <person name="Distl O."/>
            <person name="Edgar R.C."/>
            <person name="Garber M."/>
            <person name="Leeb T."/>
            <person name="Mauceli E."/>
            <person name="MacLeod J.N."/>
            <person name="Penedo M.C.T."/>
            <person name="Raison J.M."/>
            <person name="Sharpe T."/>
            <person name="Vogel J."/>
            <person name="Andersson L."/>
            <person name="Antczak D.F."/>
            <person name="Biagi T."/>
            <person name="Binns M.M."/>
            <person name="Chowdhary B.P."/>
            <person name="Coleman S.J."/>
            <person name="Della Valle G."/>
            <person name="Fryc S."/>
            <person name="Guerin G."/>
            <person name="Hasegawa T."/>
            <person name="Hill E.W."/>
            <person name="Jurka J."/>
            <person name="Kiialainen A."/>
            <person name="Lindgren G."/>
            <person name="Liu J."/>
            <person name="Magnani E."/>
            <person name="Mickelson J.R."/>
            <person name="Murray J."/>
            <person name="Nergadze S.G."/>
            <person name="Onofrio R."/>
            <person name="Pedroni S."/>
            <person name="Piras M.F."/>
            <person name="Raudsepp T."/>
            <person name="Rocchi M."/>
            <person name="Roeed K.H."/>
            <person name="Ryder O.A."/>
            <person name="Searle S."/>
            <person name="Skow L."/>
            <person name="Swinburne J.E."/>
            <person name="Syvaenen A.C."/>
            <person name="Tozaki T."/>
            <person name="Valberg S.J."/>
            <person name="Vaudin M."/>
            <person name="White J.R."/>
            <person name="Zody M.C."/>
            <person name="Lander E.S."/>
            <person name="Lindblad-Toh K."/>
        </authorList>
    </citation>
    <scope>NUCLEOTIDE SEQUENCE [LARGE SCALE GENOMIC DNA]</scope>
    <source>
        <strain evidence="4 5">Thoroughbred</strain>
    </source>
</reference>
<dbReference type="Gene3D" id="3.30.70.1820">
    <property type="entry name" value="L1 transposable element, RRM domain"/>
    <property type="match status" value="1"/>
</dbReference>
<evidence type="ECO:0000313" key="5">
    <source>
        <dbReference type="Proteomes" id="UP000002281"/>
    </source>
</evidence>
<dbReference type="GO" id="GO:0032197">
    <property type="term" value="P:retrotransposition"/>
    <property type="evidence" value="ECO:0000318"/>
    <property type="project" value="GO_Central"/>
</dbReference>
<dbReference type="Ensembl" id="ENSECAT00000139982.1">
    <property type="protein sequence ID" value="ENSECAP00000070653.1"/>
    <property type="gene ID" value="ENSECAG00000048727.1"/>
</dbReference>
<accession>A0A9L0S928</accession>
<reference evidence="4" key="3">
    <citation type="submission" date="2025-09" db="UniProtKB">
        <authorList>
            <consortium name="Ensembl"/>
        </authorList>
    </citation>
    <scope>IDENTIFICATION</scope>
    <source>
        <strain evidence="4">Thoroughbred</strain>
    </source>
</reference>
<evidence type="ECO:0008006" key="6">
    <source>
        <dbReference type="Google" id="ProtNLM"/>
    </source>
</evidence>
<dbReference type="Pfam" id="PF17490">
    <property type="entry name" value="Tnp_22_dsRBD"/>
    <property type="match status" value="1"/>
</dbReference>
<keyword evidence="5" id="KW-1185">Reference proteome</keyword>
<sequence length="129" mass="15373">MFKETIEENFPNLGKEREIRVEEASRSPRYVNVNRPTARHILVKLTKVNDKEKILRVARQKKITYKGTPIRLSADFSAETLQARREENDIFKYWKDKNFQPSILYPAKISFRYEGQIKTFSDKHKLIEL</sequence>
<feature type="domain" description="L1 transposable element RRM" evidence="2">
    <location>
        <begin position="3"/>
        <end position="75"/>
    </location>
</feature>
<dbReference type="InterPro" id="IPR035300">
    <property type="entry name" value="L1_dsRBD"/>
</dbReference>
<dbReference type="InterPro" id="IPR042566">
    <property type="entry name" value="L1_C"/>
</dbReference>
<dbReference type="Pfam" id="PF02994">
    <property type="entry name" value="Transposase_22"/>
    <property type="match status" value="1"/>
</dbReference>
<dbReference type="GO" id="GO:1990904">
    <property type="term" value="C:ribonucleoprotein complex"/>
    <property type="evidence" value="ECO:0000318"/>
    <property type="project" value="GO_Central"/>
</dbReference>
<name>A0A9L0S928_HORSE</name>